<dbReference type="PANTHER" id="PTHR34297:SF2">
    <property type="entry name" value="ASP23_GLS24 FAMILY ENVELOPE STRESS RESPONSE PROTEIN"/>
    <property type="match status" value="1"/>
</dbReference>
<dbReference type="AlphaFoldDB" id="A0A2T2XAR3"/>
<comment type="caution">
    <text evidence="2">The sequence shown here is derived from an EMBL/GenBank/DDBJ whole genome shotgun (WGS) entry which is preliminary data.</text>
</comment>
<accession>A0A2T2XAR3</accession>
<sequence>MTVEKRTEYGTLAINDEVLGAIVQSTVLEIDGVADVGVFGLGEGLSELIRKDSGIRGIAFQETDGGLVVEIAVMVYYGVRIPELGRIVVQRVSDALAEAVSIRPVKVAVEVQGIQQRDSNRHPQRD</sequence>
<dbReference type="InterPro" id="IPR005531">
    <property type="entry name" value="Asp23"/>
</dbReference>
<gene>
    <name evidence="2" type="ORF">C7B43_02295</name>
</gene>
<organism evidence="2 3">
    <name type="scientific">Sulfobacillus benefaciens</name>
    <dbReference type="NCBI Taxonomy" id="453960"/>
    <lineage>
        <taxon>Bacteria</taxon>
        <taxon>Bacillati</taxon>
        <taxon>Bacillota</taxon>
        <taxon>Clostridia</taxon>
        <taxon>Eubacteriales</taxon>
        <taxon>Clostridiales Family XVII. Incertae Sedis</taxon>
        <taxon>Sulfobacillus</taxon>
    </lineage>
</organism>
<dbReference type="Pfam" id="PF03780">
    <property type="entry name" value="Asp23"/>
    <property type="match status" value="1"/>
</dbReference>
<dbReference type="Proteomes" id="UP000242699">
    <property type="component" value="Unassembled WGS sequence"/>
</dbReference>
<evidence type="ECO:0000313" key="2">
    <source>
        <dbReference type="EMBL" id="PSR31547.1"/>
    </source>
</evidence>
<dbReference type="PANTHER" id="PTHR34297">
    <property type="entry name" value="HYPOTHETICAL CYTOSOLIC PROTEIN-RELATED"/>
    <property type="match status" value="1"/>
</dbReference>
<proteinExistence type="inferred from homology"/>
<comment type="similarity">
    <text evidence="1">Belongs to the asp23 family.</text>
</comment>
<protein>
    <recommendedName>
        <fullName evidence="4">Asp23/Gls24 family envelope stress response protein</fullName>
    </recommendedName>
</protein>
<evidence type="ECO:0000313" key="3">
    <source>
        <dbReference type="Proteomes" id="UP000242699"/>
    </source>
</evidence>
<evidence type="ECO:0008006" key="4">
    <source>
        <dbReference type="Google" id="ProtNLM"/>
    </source>
</evidence>
<reference evidence="2 3" key="1">
    <citation type="journal article" date="2014" name="BMC Genomics">
        <title>Comparison of environmental and isolate Sulfobacillus genomes reveals diverse carbon, sulfur, nitrogen, and hydrogen metabolisms.</title>
        <authorList>
            <person name="Justice N.B."/>
            <person name="Norman A."/>
            <person name="Brown C.T."/>
            <person name="Singh A."/>
            <person name="Thomas B.C."/>
            <person name="Banfield J.F."/>
        </authorList>
    </citation>
    <scope>NUCLEOTIDE SEQUENCE [LARGE SCALE GENOMIC DNA]</scope>
    <source>
        <strain evidence="2">AMDSBA1</strain>
    </source>
</reference>
<name>A0A2T2XAR3_9FIRM</name>
<evidence type="ECO:0000256" key="1">
    <source>
        <dbReference type="ARBA" id="ARBA00005721"/>
    </source>
</evidence>
<dbReference type="EMBL" id="PXYT01000002">
    <property type="protein sequence ID" value="PSR31547.1"/>
    <property type="molecule type" value="Genomic_DNA"/>
</dbReference>